<protein>
    <submittedName>
        <fullName evidence="1">Putative Beta-lactamase</fullName>
        <ecNumber evidence="1">3.5.2.6</ecNumber>
    </submittedName>
</protein>
<evidence type="ECO:0000313" key="2">
    <source>
        <dbReference type="Proteomes" id="UP000011704"/>
    </source>
</evidence>
<dbReference type="InterPro" id="IPR011990">
    <property type="entry name" value="TPR-like_helical_dom_sf"/>
</dbReference>
<gene>
    <name evidence="1" type="ORF">NITGR_270010</name>
</gene>
<dbReference type="GO" id="GO:0008800">
    <property type="term" value="F:beta-lactamase activity"/>
    <property type="evidence" value="ECO:0007669"/>
    <property type="project" value="UniProtKB-EC"/>
</dbReference>
<dbReference type="AlphaFoldDB" id="M1YYB5"/>
<accession>M1YYB5</accession>
<keyword evidence="1" id="KW-0378">Hydrolase</keyword>
<reference evidence="1 2" key="1">
    <citation type="journal article" date="2013" name="Front. Microbiol.">
        <title>The genome of Nitrospina gracilis illuminates the metabolism and evolution of the major marine nitrite oxidizer.</title>
        <authorList>
            <person name="Luecker S."/>
            <person name="Nowka B."/>
            <person name="Rattei T."/>
            <person name="Spieck E."/>
            <person name="and Daims H."/>
        </authorList>
    </citation>
    <scope>NUCLEOTIDE SEQUENCE [LARGE SCALE GENOMIC DNA]</scope>
    <source>
        <strain evidence="1 2">3/211</strain>
    </source>
</reference>
<proteinExistence type="predicted"/>
<comment type="caution">
    <text evidence="1">The sequence shown here is derived from an EMBL/GenBank/DDBJ whole genome shotgun (WGS) entry which is preliminary data.</text>
</comment>
<dbReference type="Gene3D" id="1.25.40.10">
    <property type="entry name" value="Tetratricopeptide repeat domain"/>
    <property type="match status" value="1"/>
</dbReference>
<name>M1YYB5_NITG3</name>
<dbReference type="EMBL" id="CAQJ01000030">
    <property type="protein sequence ID" value="CCQ90250.1"/>
    <property type="molecule type" value="Genomic_DNA"/>
</dbReference>
<dbReference type="InterPro" id="IPR006597">
    <property type="entry name" value="Sel1-like"/>
</dbReference>
<dbReference type="Pfam" id="PF08238">
    <property type="entry name" value="Sel1"/>
    <property type="match status" value="4"/>
</dbReference>
<dbReference type="EC" id="3.5.2.6" evidence="1"/>
<organism evidence="1 2">
    <name type="scientific">Nitrospina gracilis (strain 3/211)</name>
    <dbReference type="NCBI Taxonomy" id="1266370"/>
    <lineage>
        <taxon>Bacteria</taxon>
        <taxon>Pseudomonadati</taxon>
        <taxon>Nitrospinota/Tectimicrobiota group</taxon>
        <taxon>Nitrospinota</taxon>
        <taxon>Nitrospinia</taxon>
        <taxon>Nitrospinales</taxon>
        <taxon>Nitrospinaceae</taxon>
        <taxon>Nitrospina</taxon>
    </lineage>
</organism>
<evidence type="ECO:0000313" key="1">
    <source>
        <dbReference type="EMBL" id="CCQ90250.1"/>
    </source>
</evidence>
<keyword evidence="2" id="KW-1185">Reference proteome</keyword>
<dbReference type="STRING" id="1266370.NITGR_270010"/>
<dbReference type="SMART" id="SM00671">
    <property type="entry name" value="SEL1"/>
    <property type="match status" value="5"/>
</dbReference>
<sequence>MTNGKEVFLVHCIQKKCFSIMGLLVVSLMLAGATEGRYQEGIQFLNFNDYPKAHDILKPLAEEGHMRAQTQIAHLYRNGLGVEQDHTLARHWYLKAAQQGSAEARFHLGKMYFEGDGVPKDFRRAFKWFELAARKGNATAQYRLGAMYELSQGVIQNYAKAAYWYQQAANQGMPQAQFMLADLYYKGQGVPQDLVLAHMWVNLAVKTSRPADKDYNDMVLLRDKLERLMSANQIRTAQNKMDAWQSVN</sequence>
<dbReference type="Proteomes" id="UP000011704">
    <property type="component" value="Unassembled WGS sequence"/>
</dbReference>
<dbReference type="InterPro" id="IPR052945">
    <property type="entry name" value="Mitotic_Regulator"/>
</dbReference>
<dbReference type="OrthoDB" id="9797030at2"/>
<dbReference type="InParanoid" id="M1YYB5"/>
<dbReference type="PANTHER" id="PTHR43628">
    <property type="entry name" value="ACTIVATOR OF C KINASE PROTEIN 1-RELATED"/>
    <property type="match status" value="1"/>
</dbReference>
<dbReference type="SUPFAM" id="SSF81901">
    <property type="entry name" value="HCP-like"/>
    <property type="match status" value="1"/>
</dbReference>
<dbReference type="HOGENOM" id="CLU_000288_36_8_0"/>
<dbReference type="PANTHER" id="PTHR43628:SF1">
    <property type="entry name" value="CHITIN SYNTHASE REGULATORY FACTOR 2-RELATED"/>
    <property type="match status" value="1"/>
</dbReference>